<gene>
    <name evidence="1" type="ORF">EV699_1161</name>
</gene>
<evidence type="ECO:0000313" key="1">
    <source>
        <dbReference type="EMBL" id="TCO80096.1"/>
    </source>
</evidence>
<proteinExistence type="predicted"/>
<dbReference type="AlphaFoldDB" id="A0A4R2L7T3"/>
<organism evidence="1 2">
    <name type="scientific">Plasticicumulans lactativorans</name>
    <dbReference type="NCBI Taxonomy" id="1133106"/>
    <lineage>
        <taxon>Bacteria</taxon>
        <taxon>Pseudomonadati</taxon>
        <taxon>Pseudomonadota</taxon>
        <taxon>Gammaproteobacteria</taxon>
        <taxon>Candidatus Competibacteraceae</taxon>
        <taxon>Plasticicumulans</taxon>
    </lineage>
</organism>
<feature type="non-terminal residue" evidence="1">
    <location>
        <position position="67"/>
    </location>
</feature>
<reference evidence="1 2" key="1">
    <citation type="submission" date="2019-03" db="EMBL/GenBank/DDBJ databases">
        <title>Genomic Encyclopedia of Type Strains, Phase IV (KMG-IV): sequencing the most valuable type-strain genomes for metagenomic binning, comparative biology and taxonomic classification.</title>
        <authorList>
            <person name="Goeker M."/>
        </authorList>
    </citation>
    <scope>NUCLEOTIDE SEQUENCE [LARGE SCALE GENOMIC DNA]</scope>
    <source>
        <strain evidence="1 2">DSM 25287</strain>
    </source>
</reference>
<dbReference type="RefSeq" id="WP_132544043.1">
    <property type="nucleotide sequence ID" value="NZ_SLWY01000016.1"/>
</dbReference>
<sequence length="67" mass="7775">MAKRAVAKKGVSLNRYRSVWEMRSDGWIHLTDDLGRLLELAPDSDEYTQRHARVRETLATLTPIESY</sequence>
<name>A0A4R2L7T3_9GAMM</name>
<protein>
    <submittedName>
        <fullName evidence="1">Uncharacterized protein</fullName>
    </submittedName>
</protein>
<accession>A0A4R2L7T3</accession>
<dbReference type="EMBL" id="SLWY01000016">
    <property type="protein sequence ID" value="TCO80096.1"/>
    <property type="molecule type" value="Genomic_DNA"/>
</dbReference>
<evidence type="ECO:0000313" key="2">
    <source>
        <dbReference type="Proteomes" id="UP000295765"/>
    </source>
</evidence>
<comment type="caution">
    <text evidence="1">The sequence shown here is derived from an EMBL/GenBank/DDBJ whole genome shotgun (WGS) entry which is preliminary data.</text>
</comment>
<dbReference type="Proteomes" id="UP000295765">
    <property type="component" value="Unassembled WGS sequence"/>
</dbReference>
<keyword evidence="2" id="KW-1185">Reference proteome</keyword>